<dbReference type="eggNOG" id="COG1541">
    <property type="taxonomic scope" value="Bacteria"/>
</dbReference>
<feature type="domain" description="AMP-dependent synthetase/ligase" evidence="10">
    <location>
        <begin position="83"/>
        <end position="288"/>
    </location>
</feature>
<dbReference type="InterPro" id="IPR045851">
    <property type="entry name" value="AMP-bd_C_sf"/>
</dbReference>
<dbReference type="GO" id="GO:0047475">
    <property type="term" value="F:phenylacetate-CoA ligase activity"/>
    <property type="evidence" value="ECO:0007669"/>
    <property type="project" value="UniProtKB-EC"/>
</dbReference>
<dbReference type="KEGG" id="dap:Dacet_1871"/>
<dbReference type="EC" id="6.2.1.30" evidence="6 9"/>
<evidence type="ECO:0000256" key="2">
    <source>
        <dbReference type="ARBA" id="ARBA00022598"/>
    </source>
</evidence>
<dbReference type="CDD" id="cd05913">
    <property type="entry name" value="PaaK"/>
    <property type="match status" value="1"/>
</dbReference>
<dbReference type="SUPFAM" id="SSF56801">
    <property type="entry name" value="Acetyl-CoA synthetase-like"/>
    <property type="match status" value="1"/>
</dbReference>
<evidence type="ECO:0000256" key="4">
    <source>
        <dbReference type="ARBA" id="ARBA00060591"/>
    </source>
</evidence>
<comment type="similarity">
    <text evidence="5 9">Belongs to the phenylacetyl-CoA ligase family.</text>
</comment>
<evidence type="ECO:0000313" key="12">
    <source>
        <dbReference type="EMBL" id="ADD68635.1"/>
    </source>
</evidence>
<evidence type="ECO:0000313" key="13">
    <source>
        <dbReference type="Proteomes" id="UP000002012"/>
    </source>
</evidence>
<keyword evidence="13" id="KW-1185">Reference proteome</keyword>
<dbReference type="PANTHER" id="PTHR43439">
    <property type="entry name" value="PHENYLACETATE-COENZYME A LIGASE"/>
    <property type="match status" value="1"/>
</dbReference>
<dbReference type="Gene3D" id="3.30.300.30">
    <property type="match status" value="1"/>
</dbReference>
<reference evidence="12 13" key="1">
    <citation type="journal article" date="2010" name="Stand. Genomic Sci.">
        <title>Complete genome sequence of Denitrovibrio acetiphilus type strain (N2460).</title>
        <authorList>
            <person name="Kiss H."/>
            <person name="Lang E."/>
            <person name="Lapidus A."/>
            <person name="Copeland A."/>
            <person name="Nolan M."/>
            <person name="Glavina Del Rio T."/>
            <person name="Chen F."/>
            <person name="Lucas S."/>
            <person name="Tice H."/>
            <person name="Cheng J.F."/>
            <person name="Han C."/>
            <person name="Goodwin L."/>
            <person name="Pitluck S."/>
            <person name="Liolios K."/>
            <person name="Pati A."/>
            <person name="Ivanova N."/>
            <person name="Mavromatis K."/>
            <person name="Chen A."/>
            <person name="Palaniappan K."/>
            <person name="Land M."/>
            <person name="Hauser L."/>
            <person name="Chang Y.J."/>
            <person name="Jeffries C.D."/>
            <person name="Detter J.C."/>
            <person name="Brettin T."/>
            <person name="Spring S."/>
            <person name="Rohde M."/>
            <person name="Goker M."/>
            <person name="Woyke T."/>
            <person name="Bristow J."/>
            <person name="Eisen J.A."/>
            <person name="Markowitz V."/>
            <person name="Hugenholtz P."/>
            <person name="Kyrpides N.C."/>
            <person name="Klenk H.P."/>
        </authorList>
    </citation>
    <scope>NUCLEOTIDE SEQUENCE [LARGE SCALE GENOMIC DNA]</scope>
    <source>
        <strain evidence="13">DSM 12809 / NBRC 114555 / N2460</strain>
    </source>
</reference>
<dbReference type="UniPathway" id="UPA00930"/>
<dbReference type="STRING" id="522772.Dacet_1871"/>
<dbReference type="AlphaFoldDB" id="D4H0X2"/>
<evidence type="ECO:0000259" key="11">
    <source>
        <dbReference type="Pfam" id="PF14535"/>
    </source>
</evidence>
<dbReference type="InterPro" id="IPR028154">
    <property type="entry name" value="AMP-dep_Lig_C"/>
</dbReference>
<dbReference type="RefSeq" id="WP_013011145.1">
    <property type="nucleotide sequence ID" value="NC_013943.1"/>
</dbReference>
<dbReference type="FunFam" id="3.40.50.12780:FF:000016">
    <property type="entry name" value="Phenylacetate-coenzyme A ligase"/>
    <property type="match status" value="1"/>
</dbReference>
<dbReference type="Gene3D" id="3.40.50.12780">
    <property type="entry name" value="N-terminal domain of ligase-like"/>
    <property type="match status" value="1"/>
</dbReference>
<sequence>MGEIRYWHKEEETMAPAERAVFQLERLQTTVNRAYRNVDFYRKKFDELGLKPDVIGELTDISKLPFTNKSDLRENYPYGMFAVPLRDIVRIHSSSGTTGKPTVVGYTKNDLDNWNNLVARIMTAGGVTKDDIVHVSFTYGLFTGGFGLHYGAETIGASVIPVSSGNTQRQITIMHDYKSTTLIATPSYALHIAETMEKMGLKKEDLSLKYALLGSEPWGDMIRAEVEDKLGVSATDNYGLSELMGPGIAGECLCKSGLHINEDFFYPEIIDPITLKPLPEGEWGELVLTTLKREGMPLLRYRTRDVTRLYRDDCPCGRTLIKMEKPQGRTDDMLIINGVNVFPSQVEEALNNVKGVSPHYMIFVRKKGALDAMEIKVEVTEDIFFDEMKKQRTLVEELTVQFQKILSIKPKVTLVTSHTLDRFEGKAKRVVDERNIG</sequence>
<dbReference type="GO" id="GO:0010124">
    <property type="term" value="P:phenylacetate catabolic process"/>
    <property type="evidence" value="ECO:0007669"/>
    <property type="project" value="UniProtKB-UniRule"/>
</dbReference>
<evidence type="ECO:0000256" key="7">
    <source>
        <dbReference type="ARBA" id="ARBA00068695"/>
    </source>
</evidence>
<accession>D4H0X2</accession>
<comment type="subunit">
    <text evidence="1">Monomer.</text>
</comment>
<dbReference type="PIRSF" id="PIRSF006444">
    <property type="entry name" value="PaaK"/>
    <property type="match status" value="1"/>
</dbReference>
<dbReference type="GO" id="GO:0000166">
    <property type="term" value="F:nucleotide binding"/>
    <property type="evidence" value="ECO:0007669"/>
    <property type="project" value="UniProtKB-KW"/>
</dbReference>
<evidence type="ECO:0000259" key="10">
    <source>
        <dbReference type="Pfam" id="PF00501"/>
    </source>
</evidence>
<dbReference type="Pfam" id="PF14535">
    <property type="entry name" value="AMP-binding_C_2"/>
    <property type="match status" value="1"/>
</dbReference>
<gene>
    <name evidence="12" type="ordered locus">Dacet_1871</name>
</gene>
<comment type="catalytic activity">
    <reaction evidence="9">
        <text>2-phenylacetate + ATP + CoA = phenylacetyl-CoA + AMP + diphosphate</text>
        <dbReference type="Rhea" id="RHEA:20956"/>
        <dbReference type="ChEBI" id="CHEBI:18401"/>
        <dbReference type="ChEBI" id="CHEBI:30616"/>
        <dbReference type="ChEBI" id="CHEBI:33019"/>
        <dbReference type="ChEBI" id="CHEBI:57287"/>
        <dbReference type="ChEBI" id="CHEBI:57390"/>
        <dbReference type="ChEBI" id="CHEBI:456215"/>
        <dbReference type="EC" id="6.2.1.30"/>
    </reaction>
</comment>
<protein>
    <recommendedName>
        <fullName evidence="7 9">Phenylacetate-coenzyme A ligase</fullName>
        <ecNumber evidence="6 9">6.2.1.30</ecNumber>
    </recommendedName>
    <alternativeName>
        <fullName evidence="8 9">Phenylacetyl-CoA ligase</fullName>
    </alternativeName>
</protein>
<evidence type="ECO:0000256" key="6">
    <source>
        <dbReference type="ARBA" id="ARBA00066629"/>
    </source>
</evidence>
<evidence type="ECO:0000256" key="8">
    <source>
        <dbReference type="ARBA" id="ARBA00075111"/>
    </source>
</evidence>
<dbReference type="InterPro" id="IPR042099">
    <property type="entry name" value="ANL_N_sf"/>
</dbReference>
<evidence type="ECO:0000256" key="1">
    <source>
        <dbReference type="ARBA" id="ARBA00011245"/>
    </source>
</evidence>
<keyword evidence="3 9" id="KW-0547">Nucleotide-binding</keyword>
<comment type="function">
    <text evidence="9">Catalyzes the activation of phenylacetic acid (PA) to phenylacetyl-CoA (PA-CoA).</text>
</comment>
<feature type="domain" description="AMP-dependent ligase C-terminal" evidence="11">
    <location>
        <begin position="338"/>
        <end position="434"/>
    </location>
</feature>
<dbReference type="PANTHER" id="PTHR43439:SF1">
    <property type="entry name" value="PHENYLACETATE-COENZYME A LIGASE"/>
    <property type="match status" value="1"/>
</dbReference>
<evidence type="ECO:0000256" key="9">
    <source>
        <dbReference type="PIRNR" id="PIRNR006444"/>
    </source>
</evidence>
<organism evidence="12 13">
    <name type="scientific">Denitrovibrio acetiphilus (strain DSM 12809 / NBRC 114555 / N2460)</name>
    <dbReference type="NCBI Taxonomy" id="522772"/>
    <lineage>
        <taxon>Bacteria</taxon>
        <taxon>Pseudomonadati</taxon>
        <taxon>Deferribacterota</taxon>
        <taxon>Deferribacteres</taxon>
        <taxon>Deferribacterales</taxon>
        <taxon>Geovibrionaceae</taxon>
        <taxon>Denitrovibrio</taxon>
    </lineage>
</organism>
<dbReference type="Pfam" id="PF00501">
    <property type="entry name" value="AMP-binding"/>
    <property type="match status" value="1"/>
</dbReference>
<proteinExistence type="inferred from homology"/>
<dbReference type="InterPro" id="IPR051414">
    <property type="entry name" value="Adenylate-forming_Reductase"/>
</dbReference>
<dbReference type="InterPro" id="IPR000873">
    <property type="entry name" value="AMP-dep_synth/lig_dom"/>
</dbReference>
<dbReference type="InterPro" id="IPR011880">
    <property type="entry name" value="PA_CoA_ligase"/>
</dbReference>
<comment type="pathway">
    <text evidence="4 9">Aromatic compound metabolism; phenylacetate degradation.</text>
</comment>
<dbReference type="Proteomes" id="UP000002012">
    <property type="component" value="Chromosome"/>
</dbReference>
<name>D4H0X2_DENA2</name>
<evidence type="ECO:0000256" key="3">
    <source>
        <dbReference type="ARBA" id="ARBA00022741"/>
    </source>
</evidence>
<evidence type="ECO:0000256" key="5">
    <source>
        <dbReference type="ARBA" id="ARBA00061566"/>
    </source>
</evidence>
<dbReference type="EMBL" id="CP001968">
    <property type="protein sequence ID" value="ADD68635.1"/>
    <property type="molecule type" value="Genomic_DNA"/>
</dbReference>
<dbReference type="InParanoid" id="D4H0X2"/>
<dbReference type="PaxDb" id="522772-Dacet_1871"/>
<dbReference type="HOGENOM" id="CLU_035301_1_1_0"/>
<keyword evidence="2 9" id="KW-0436">Ligase</keyword>